<dbReference type="PANTHER" id="PTHR11601">
    <property type="entry name" value="CYSTEINE DESULFURYLASE FAMILY MEMBER"/>
    <property type="match status" value="1"/>
</dbReference>
<evidence type="ECO:0000313" key="12">
    <source>
        <dbReference type="Proteomes" id="UP000320766"/>
    </source>
</evidence>
<accession>A0A520KYQ7</accession>
<dbReference type="InterPro" id="IPR020578">
    <property type="entry name" value="Aminotrans_V_PyrdxlP_BS"/>
</dbReference>
<dbReference type="PIRSF" id="PIRSF005572">
    <property type="entry name" value="NifS"/>
    <property type="match status" value="1"/>
</dbReference>
<feature type="domain" description="Aminotransferase class V" evidence="10">
    <location>
        <begin position="8"/>
        <end position="368"/>
    </location>
</feature>
<evidence type="ECO:0000256" key="6">
    <source>
        <dbReference type="ARBA" id="ARBA00022898"/>
    </source>
</evidence>
<keyword evidence="8" id="KW-0411">Iron-sulfur</keyword>
<dbReference type="Proteomes" id="UP000320766">
    <property type="component" value="Unassembled WGS sequence"/>
</dbReference>
<evidence type="ECO:0000256" key="3">
    <source>
        <dbReference type="ARBA" id="ARBA00012239"/>
    </source>
</evidence>
<dbReference type="InterPro" id="IPR000192">
    <property type="entry name" value="Aminotrans_V_dom"/>
</dbReference>
<dbReference type="PANTHER" id="PTHR11601:SF34">
    <property type="entry name" value="CYSTEINE DESULFURASE"/>
    <property type="match status" value="1"/>
</dbReference>
<dbReference type="Gene3D" id="3.90.1150.10">
    <property type="entry name" value="Aspartate Aminotransferase, domain 1"/>
    <property type="match status" value="1"/>
</dbReference>
<keyword evidence="7" id="KW-0408">Iron</keyword>
<gene>
    <name evidence="11" type="ORF">EF807_00785</name>
</gene>
<dbReference type="PROSITE" id="PS00595">
    <property type="entry name" value="AA_TRANSFER_CLASS_5"/>
    <property type="match status" value="1"/>
</dbReference>
<dbReference type="InterPro" id="IPR016454">
    <property type="entry name" value="Cysteine_dSase"/>
</dbReference>
<evidence type="ECO:0000259" key="10">
    <source>
        <dbReference type="Pfam" id="PF00266"/>
    </source>
</evidence>
<dbReference type="Pfam" id="PF00266">
    <property type="entry name" value="Aminotran_5"/>
    <property type="match status" value="1"/>
</dbReference>
<evidence type="ECO:0000256" key="9">
    <source>
        <dbReference type="RuleBase" id="RU004504"/>
    </source>
</evidence>
<evidence type="ECO:0000256" key="5">
    <source>
        <dbReference type="ARBA" id="ARBA00022723"/>
    </source>
</evidence>
<dbReference type="GO" id="GO:0031071">
    <property type="term" value="F:cysteine desulfurase activity"/>
    <property type="evidence" value="ECO:0007669"/>
    <property type="project" value="UniProtKB-EC"/>
</dbReference>
<evidence type="ECO:0000256" key="2">
    <source>
        <dbReference type="ARBA" id="ARBA00006490"/>
    </source>
</evidence>
<dbReference type="NCBIfam" id="NF002806">
    <property type="entry name" value="PRK02948.1"/>
    <property type="match status" value="1"/>
</dbReference>
<dbReference type="EC" id="2.8.1.7" evidence="3"/>
<comment type="cofactor">
    <cofactor evidence="1 9">
        <name>pyridoxal 5'-phosphate</name>
        <dbReference type="ChEBI" id="CHEBI:597326"/>
    </cofactor>
</comment>
<protein>
    <recommendedName>
        <fullName evidence="3">cysteine desulfurase</fullName>
        <ecNumber evidence="3">2.8.1.7</ecNumber>
    </recommendedName>
</protein>
<comment type="caution">
    <text evidence="11">The sequence shown here is derived from an EMBL/GenBank/DDBJ whole genome shotgun (WGS) entry which is preliminary data.</text>
</comment>
<dbReference type="SUPFAM" id="SSF53383">
    <property type="entry name" value="PLP-dependent transferases"/>
    <property type="match status" value="1"/>
</dbReference>
<evidence type="ECO:0000256" key="1">
    <source>
        <dbReference type="ARBA" id="ARBA00001933"/>
    </source>
</evidence>
<keyword evidence="4" id="KW-0808">Transferase</keyword>
<evidence type="ECO:0000313" key="11">
    <source>
        <dbReference type="EMBL" id="RZN73311.1"/>
    </source>
</evidence>
<reference evidence="11 12" key="1">
    <citation type="journal article" date="2019" name="Nat. Microbiol.">
        <title>Wide diversity of methane and short-chain alkane metabolisms in uncultured archaea.</title>
        <authorList>
            <person name="Borrel G."/>
            <person name="Adam P.S."/>
            <person name="McKay L.J."/>
            <person name="Chen L.X."/>
            <person name="Sierra-Garcia I.N."/>
            <person name="Sieber C.M."/>
            <person name="Letourneur Q."/>
            <person name="Ghozlane A."/>
            <person name="Andersen G.L."/>
            <person name="Li W.J."/>
            <person name="Hallam S.J."/>
            <person name="Muyzer G."/>
            <person name="de Oliveira V.M."/>
            <person name="Inskeep W.P."/>
            <person name="Banfield J.F."/>
            <person name="Gribaldo S."/>
        </authorList>
    </citation>
    <scope>NUCLEOTIDE SEQUENCE [LARGE SCALE GENOMIC DNA]</scope>
    <source>
        <strain evidence="11">NM1b</strain>
    </source>
</reference>
<evidence type="ECO:0000256" key="4">
    <source>
        <dbReference type="ARBA" id="ARBA00022679"/>
    </source>
</evidence>
<dbReference type="FunFam" id="3.40.640.10:FF:000003">
    <property type="entry name" value="Cysteine desulfurase IscS"/>
    <property type="match status" value="1"/>
</dbReference>
<dbReference type="AlphaFoldDB" id="A0A520KYQ7"/>
<comment type="similarity">
    <text evidence="2">Belongs to the class-V pyridoxal-phosphate-dependent aminotransferase family. NifS/IscS subfamily.</text>
</comment>
<name>A0A520KYQ7_9EURY</name>
<keyword evidence="6" id="KW-0663">Pyridoxal phosphate</keyword>
<dbReference type="GO" id="GO:0051536">
    <property type="term" value="F:iron-sulfur cluster binding"/>
    <property type="evidence" value="ECO:0007669"/>
    <property type="project" value="UniProtKB-KW"/>
</dbReference>
<dbReference type="EMBL" id="RXIL01000014">
    <property type="protein sequence ID" value="RZN73311.1"/>
    <property type="molecule type" value="Genomic_DNA"/>
</dbReference>
<keyword evidence="5" id="KW-0479">Metal-binding</keyword>
<organism evidence="11 12">
    <name type="scientific">Candidatus Methanolliviera hydrocarbonicum</name>
    <dbReference type="NCBI Taxonomy" id="2491085"/>
    <lineage>
        <taxon>Archaea</taxon>
        <taxon>Methanobacteriati</taxon>
        <taxon>Methanobacteriota</taxon>
        <taxon>Candidatus Methanoliparia</taxon>
        <taxon>Candidatus Methanoliparales</taxon>
        <taxon>Candidatus Methanollivieraceae</taxon>
        <taxon>Candidatus Methanolliviera</taxon>
    </lineage>
</organism>
<proteinExistence type="inferred from homology"/>
<evidence type="ECO:0000256" key="8">
    <source>
        <dbReference type="ARBA" id="ARBA00023014"/>
    </source>
</evidence>
<dbReference type="GO" id="GO:0046872">
    <property type="term" value="F:metal ion binding"/>
    <property type="evidence" value="ECO:0007669"/>
    <property type="project" value="UniProtKB-KW"/>
</dbReference>
<sequence>MQKSKRRVYMDHAATTPVDPEVLQAMLPYFCERYGNASSLHAHGREARDAVEGARRNVSSLIGAEEKEIFFTSGGTESNNLAIIGTARKKGKGRIITSCIEHPAVLEPCSYLEREGFEIIRMSVDGYGMIDLSELENNITKDTILITVMHANNEIGTIQDIREIGKIAYAAKIPFHTDAVQSFGKIPINVEEMNIDMLSISSHKLHGPKGIGAIYIRDGIDIEPIVFGGGHERGIRSGTENVPGIVGLGKACELAKKRMKKDIKRVEKMRDRLIEGLSEKIAKSYLNGHRTKRLPNNVNFRFAGVLGESLVKALDEHGISVSAASACSSKDSDASHVLSAIGLGVEEARSSIRLTIGRENDKSDIDYLLDVFPRVIEELRMVSPSWNKGCW</sequence>
<dbReference type="InterPro" id="IPR015424">
    <property type="entry name" value="PyrdxlP-dep_Trfase"/>
</dbReference>
<dbReference type="InterPro" id="IPR015422">
    <property type="entry name" value="PyrdxlP-dep_Trfase_small"/>
</dbReference>
<dbReference type="InterPro" id="IPR015421">
    <property type="entry name" value="PyrdxlP-dep_Trfase_major"/>
</dbReference>
<dbReference type="Gene3D" id="3.40.640.10">
    <property type="entry name" value="Type I PLP-dependent aspartate aminotransferase-like (Major domain)"/>
    <property type="match status" value="1"/>
</dbReference>
<evidence type="ECO:0000256" key="7">
    <source>
        <dbReference type="ARBA" id="ARBA00023004"/>
    </source>
</evidence>